<evidence type="ECO:0000313" key="1">
    <source>
        <dbReference type="EMBL" id="AFR08129.1"/>
    </source>
</evidence>
<organism evidence="1 2">
    <name type="scientific">Nocardiopsis alba (strain ATCC BAA-2165 / BE74)</name>
    <dbReference type="NCBI Taxonomy" id="1205910"/>
    <lineage>
        <taxon>Bacteria</taxon>
        <taxon>Bacillati</taxon>
        <taxon>Actinomycetota</taxon>
        <taxon>Actinomycetes</taxon>
        <taxon>Streptosporangiales</taxon>
        <taxon>Nocardiopsidaceae</taxon>
        <taxon>Nocardiopsis</taxon>
    </lineage>
</organism>
<proteinExistence type="predicted"/>
<dbReference type="HOGENOM" id="CLU_3254763_0_0_11"/>
<sequence>MEHRCHPPRALGILHRSPSFHASFEALSISLTSLTSTAHNDR</sequence>
<reference evidence="1 2" key="1">
    <citation type="journal article" date="2012" name="J. Bacteriol.">
        <title>Whole-Genome Sequence of Nocardiopsis alba Strain ATCC BAA-2165, Associated with Honeybees.</title>
        <authorList>
            <person name="Qiao J."/>
            <person name="Chen L."/>
            <person name="Li Y."/>
            <person name="Wang J."/>
            <person name="Zhang W."/>
            <person name="Chen S."/>
        </authorList>
    </citation>
    <scope>NUCLEOTIDE SEQUENCE [LARGE SCALE GENOMIC DNA]</scope>
    <source>
        <strain evidence="2">ATCC BAA-2165 / BE74</strain>
    </source>
</reference>
<dbReference type="Proteomes" id="UP000003779">
    <property type="component" value="Chromosome"/>
</dbReference>
<dbReference type="STRING" id="1205910.B005_3681"/>
<evidence type="ECO:0000313" key="2">
    <source>
        <dbReference type="Proteomes" id="UP000003779"/>
    </source>
</evidence>
<dbReference type="EMBL" id="CP003788">
    <property type="protein sequence ID" value="AFR08129.1"/>
    <property type="molecule type" value="Genomic_DNA"/>
</dbReference>
<reference evidence="2" key="2">
    <citation type="submission" date="2012-08" db="EMBL/GenBank/DDBJ databases">
        <title>Whole-genome sequence of Nocardiopsis alba strain ATCC BAA-2165 associated with honeybees.</title>
        <authorList>
            <person name="Qiao J."/>
            <person name="Chen L."/>
            <person name="Li Y."/>
            <person name="Wang J."/>
            <person name="Zhang W."/>
            <person name="Chen S."/>
        </authorList>
    </citation>
    <scope>NUCLEOTIDE SEQUENCE [LARGE SCALE GENOMIC DNA]</scope>
    <source>
        <strain evidence="2">ATCC BAA-2165 / BE74</strain>
    </source>
</reference>
<dbReference type="AlphaFoldDB" id="J7LBF4"/>
<accession>J7LBF4</accession>
<gene>
    <name evidence="1" type="ordered locus">B005_3681</name>
</gene>
<name>J7LBF4_NOCAA</name>
<protein>
    <submittedName>
        <fullName evidence="1">Uncharacterized protein</fullName>
    </submittedName>
</protein>
<dbReference type="KEGG" id="nal:B005_3681"/>